<comment type="caution">
    <text evidence="2">The sequence shown here is derived from an EMBL/GenBank/DDBJ whole genome shotgun (WGS) entry which is preliminary data.</text>
</comment>
<gene>
    <name evidence="2" type="ORF">DTL42_09035</name>
</gene>
<accession>A0A368KW47</accession>
<keyword evidence="1" id="KW-1133">Transmembrane helix</keyword>
<keyword evidence="1" id="KW-0472">Membrane</keyword>
<protein>
    <submittedName>
        <fullName evidence="2">Uncharacterized protein</fullName>
    </submittedName>
</protein>
<evidence type="ECO:0000313" key="3">
    <source>
        <dbReference type="Proteomes" id="UP000253562"/>
    </source>
</evidence>
<dbReference type="AlphaFoldDB" id="A0A368KW47"/>
<sequence length="74" mass="8318">MKEESAESALLRLMVIFASITNFGHFHYGQMFLLKMLSSSRSPNTASGLMISAELPWLAYFPLRFTGVLSTMLK</sequence>
<organism evidence="2 3">
    <name type="scientific">Bremerella cremea</name>
    <dbReference type="NCBI Taxonomy" id="1031537"/>
    <lineage>
        <taxon>Bacteria</taxon>
        <taxon>Pseudomonadati</taxon>
        <taxon>Planctomycetota</taxon>
        <taxon>Planctomycetia</taxon>
        <taxon>Pirellulales</taxon>
        <taxon>Pirellulaceae</taxon>
        <taxon>Bremerella</taxon>
    </lineage>
</organism>
<name>A0A368KW47_9BACT</name>
<feature type="transmembrane region" description="Helical" evidence="1">
    <location>
        <begin position="48"/>
        <end position="69"/>
    </location>
</feature>
<evidence type="ECO:0000313" key="2">
    <source>
        <dbReference type="EMBL" id="RCS52951.1"/>
    </source>
</evidence>
<evidence type="ECO:0000256" key="1">
    <source>
        <dbReference type="SAM" id="Phobius"/>
    </source>
</evidence>
<reference evidence="2 3" key="1">
    <citation type="submission" date="2018-07" db="EMBL/GenBank/DDBJ databases">
        <title>Comparative genomes isolates from brazilian mangrove.</title>
        <authorList>
            <person name="De Araujo J.E."/>
            <person name="Taketani R.G."/>
            <person name="Silva M.C.P."/>
            <person name="Lourenco M.V."/>
            <person name="Oliveira V.M."/>
            <person name="Andreote F.D."/>
        </authorList>
    </citation>
    <scope>NUCLEOTIDE SEQUENCE [LARGE SCALE GENOMIC DNA]</scope>
    <source>
        <strain evidence="2 3">HEX PRIS-MGV</strain>
    </source>
</reference>
<feature type="transmembrane region" description="Helical" evidence="1">
    <location>
        <begin position="9"/>
        <end position="28"/>
    </location>
</feature>
<dbReference type="Proteomes" id="UP000253562">
    <property type="component" value="Unassembled WGS sequence"/>
</dbReference>
<dbReference type="EMBL" id="QPEX01000011">
    <property type="protein sequence ID" value="RCS52951.1"/>
    <property type="molecule type" value="Genomic_DNA"/>
</dbReference>
<keyword evidence="1" id="KW-0812">Transmembrane</keyword>
<proteinExistence type="predicted"/>